<reference evidence="3 4" key="1">
    <citation type="submission" date="2017-10" db="EMBL/GenBank/DDBJ databases">
        <title>The draft genome sequence of Lewinella marina KCTC 32374.</title>
        <authorList>
            <person name="Wang K."/>
        </authorList>
    </citation>
    <scope>NUCLEOTIDE SEQUENCE [LARGE SCALE GENOMIC DNA]</scope>
    <source>
        <strain evidence="3 4">MKG-38</strain>
    </source>
</reference>
<keyword evidence="4" id="KW-1185">Reference proteome</keyword>
<dbReference type="AlphaFoldDB" id="A0A2G0CJZ4"/>
<name>A0A2G0CJZ4_9BACT</name>
<keyword evidence="2" id="KW-0812">Transmembrane</keyword>
<protein>
    <submittedName>
        <fullName evidence="3">Uncharacterized protein</fullName>
    </submittedName>
</protein>
<organism evidence="3 4">
    <name type="scientific">Neolewinella marina</name>
    <dbReference type="NCBI Taxonomy" id="438751"/>
    <lineage>
        <taxon>Bacteria</taxon>
        <taxon>Pseudomonadati</taxon>
        <taxon>Bacteroidota</taxon>
        <taxon>Saprospiria</taxon>
        <taxon>Saprospirales</taxon>
        <taxon>Lewinellaceae</taxon>
        <taxon>Neolewinella</taxon>
    </lineage>
</organism>
<sequence length="159" mass="18386">MATYRSPFDRSPIGTVASIIITIVVLYFLFTLVGWLIGMLYRFSPLILVAALIIDYKVVLGYLKGIKKLFDRNPIYGLLAAGATVVLYPFVFLYFLGMALFKKKVKEARREADIRRNGKWVDYEEVPEEPLDIDTHYEELPPPPAPRRRDEPGYDEYFK</sequence>
<feature type="transmembrane region" description="Helical" evidence="2">
    <location>
        <begin position="12"/>
        <end position="36"/>
    </location>
</feature>
<gene>
    <name evidence="3" type="ORF">CGL56_04495</name>
</gene>
<proteinExistence type="predicted"/>
<dbReference type="OrthoDB" id="1493521at2"/>
<dbReference type="EMBL" id="PDLO01000001">
    <property type="protein sequence ID" value="PHL00300.1"/>
    <property type="molecule type" value="Genomic_DNA"/>
</dbReference>
<accession>A0A2G0CJZ4</accession>
<keyword evidence="2" id="KW-0472">Membrane</keyword>
<evidence type="ECO:0000313" key="4">
    <source>
        <dbReference type="Proteomes" id="UP000226437"/>
    </source>
</evidence>
<evidence type="ECO:0000256" key="2">
    <source>
        <dbReference type="SAM" id="Phobius"/>
    </source>
</evidence>
<dbReference type="RefSeq" id="WP_099105280.1">
    <property type="nucleotide sequence ID" value="NZ_JAATJF010000001.1"/>
</dbReference>
<feature type="region of interest" description="Disordered" evidence="1">
    <location>
        <begin position="131"/>
        <end position="159"/>
    </location>
</feature>
<keyword evidence="2" id="KW-1133">Transmembrane helix</keyword>
<feature type="transmembrane region" description="Helical" evidence="2">
    <location>
        <begin position="43"/>
        <end position="63"/>
    </location>
</feature>
<feature type="transmembrane region" description="Helical" evidence="2">
    <location>
        <begin position="75"/>
        <end position="101"/>
    </location>
</feature>
<dbReference type="Proteomes" id="UP000226437">
    <property type="component" value="Unassembled WGS sequence"/>
</dbReference>
<evidence type="ECO:0000256" key="1">
    <source>
        <dbReference type="SAM" id="MobiDB-lite"/>
    </source>
</evidence>
<evidence type="ECO:0000313" key="3">
    <source>
        <dbReference type="EMBL" id="PHL00300.1"/>
    </source>
</evidence>
<comment type="caution">
    <text evidence="3">The sequence shown here is derived from an EMBL/GenBank/DDBJ whole genome shotgun (WGS) entry which is preliminary data.</text>
</comment>
<feature type="compositionally biased region" description="Basic and acidic residues" evidence="1">
    <location>
        <begin position="147"/>
        <end position="159"/>
    </location>
</feature>